<gene>
    <name evidence="2" type="ORF">DEO72_LG5g416</name>
</gene>
<reference evidence="2 3" key="1">
    <citation type="submission" date="2019-04" db="EMBL/GenBank/DDBJ databases">
        <title>An improved genome assembly and genetic linkage map for asparagus bean, Vigna unguiculata ssp. sesquipedialis.</title>
        <authorList>
            <person name="Xia Q."/>
            <person name="Zhang R."/>
            <person name="Dong Y."/>
        </authorList>
    </citation>
    <scope>NUCLEOTIDE SEQUENCE [LARGE SCALE GENOMIC DNA]</scope>
    <source>
        <tissue evidence="2">Leaf</tissue>
    </source>
</reference>
<evidence type="ECO:0000256" key="1">
    <source>
        <dbReference type="SAM" id="MobiDB-lite"/>
    </source>
</evidence>
<evidence type="ECO:0000313" key="3">
    <source>
        <dbReference type="Proteomes" id="UP000501690"/>
    </source>
</evidence>
<feature type="region of interest" description="Disordered" evidence="1">
    <location>
        <begin position="1"/>
        <end position="20"/>
    </location>
</feature>
<protein>
    <submittedName>
        <fullName evidence="2">Uncharacterized protein</fullName>
    </submittedName>
</protein>
<evidence type="ECO:0000313" key="2">
    <source>
        <dbReference type="EMBL" id="QCD92354.1"/>
    </source>
</evidence>
<organism evidence="2 3">
    <name type="scientific">Vigna unguiculata</name>
    <name type="common">Cowpea</name>
    <dbReference type="NCBI Taxonomy" id="3917"/>
    <lineage>
        <taxon>Eukaryota</taxon>
        <taxon>Viridiplantae</taxon>
        <taxon>Streptophyta</taxon>
        <taxon>Embryophyta</taxon>
        <taxon>Tracheophyta</taxon>
        <taxon>Spermatophyta</taxon>
        <taxon>Magnoliopsida</taxon>
        <taxon>eudicotyledons</taxon>
        <taxon>Gunneridae</taxon>
        <taxon>Pentapetalae</taxon>
        <taxon>rosids</taxon>
        <taxon>fabids</taxon>
        <taxon>Fabales</taxon>
        <taxon>Fabaceae</taxon>
        <taxon>Papilionoideae</taxon>
        <taxon>50 kb inversion clade</taxon>
        <taxon>NPAAA clade</taxon>
        <taxon>indigoferoid/millettioid clade</taxon>
        <taxon>Phaseoleae</taxon>
        <taxon>Vigna</taxon>
    </lineage>
</organism>
<dbReference type="Proteomes" id="UP000501690">
    <property type="component" value="Linkage Group LG5"/>
</dbReference>
<name>A0A4D6LWU2_VIGUN</name>
<keyword evidence="3" id="KW-1185">Reference proteome</keyword>
<dbReference type="AlphaFoldDB" id="A0A4D6LWU2"/>
<dbReference type="EMBL" id="CP039349">
    <property type="protein sequence ID" value="QCD92354.1"/>
    <property type="molecule type" value="Genomic_DNA"/>
</dbReference>
<feature type="region of interest" description="Disordered" evidence="1">
    <location>
        <begin position="44"/>
        <end position="63"/>
    </location>
</feature>
<proteinExistence type="predicted"/>
<accession>A0A4D6LWU2</accession>
<sequence length="63" mass="7148">MTHSRGARIQASAHDLEELSHHEILSSQQYSGKLSEGNNYIQTRSFKDQNPSLEFTLGRSTQE</sequence>